<protein>
    <submittedName>
        <fullName evidence="1">Uncharacterized protein</fullName>
    </submittedName>
</protein>
<sequence length="121" mass="13325">MLPLLSASPLKATPSDVCSLYPGFTAQTLPCVLAPSLFVSISPSSSFFPFLSFSLFILSLSLKYTSGNIHLDPKSDMHIHAQTHTQTHTHKHARRHTCTRTHTHTHTTGTYVSLKNVLSSH</sequence>
<dbReference type="AlphaFoldDB" id="A0A0E9QDM8"/>
<reference evidence="1" key="1">
    <citation type="submission" date="2014-11" db="EMBL/GenBank/DDBJ databases">
        <authorList>
            <person name="Amaro Gonzalez C."/>
        </authorList>
    </citation>
    <scope>NUCLEOTIDE SEQUENCE</scope>
</reference>
<organism evidence="1">
    <name type="scientific">Anguilla anguilla</name>
    <name type="common">European freshwater eel</name>
    <name type="synonym">Muraena anguilla</name>
    <dbReference type="NCBI Taxonomy" id="7936"/>
    <lineage>
        <taxon>Eukaryota</taxon>
        <taxon>Metazoa</taxon>
        <taxon>Chordata</taxon>
        <taxon>Craniata</taxon>
        <taxon>Vertebrata</taxon>
        <taxon>Euteleostomi</taxon>
        <taxon>Actinopterygii</taxon>
        <taxon>Neopterygii</taxon>
        <taxon>Teleostei</taxon>
        <taxon>Anguilliformes</taxon>
        <taxon>Anguillidae</taxon>
        <taxon>Anguilla</taxon>
    </lineage>
</organism>
<dbReference type="EMBL" id="GBXM01094147">
    <property type="protein sequence ID" value="JAH14430.1"/>
    <property type="molecule type" value="Transcribed_RNA"/>
</dbReference>
<name>A0A0E9QDM8_ANGAN</name>
<accession>A0A0E9QDM8</accession>
<proteinExistence type="predicted"/>
<reference evidence="1" key="2">
    <citation type="journal article" date="2015" name="Fish Shellfish Immunol.">
        <title>Early steps in the European eel (Anguilla anguilla)-Vibrio vulnificus interaction in the gills: Role of the RtxA13 toxin.</title>
        <authorList>
            <person name="Callol A."/>
            <person name="Pajuelo D."/>
            <person name="Ebbesson L."/>
            <person name="Teles M."/>
            <person name="MacKenzie S."/>
            <person name="Amaro C."/>
        </authorList>
    </citation>
    <scope>NUCLEOTIDE SEQUENCE</scope>
</reference>
<evidence type="ECO:0000313" key="1">
    <source>
        <dbReference type="EMBL" id="JAH14430.1"/>
    </source>
</evidence>